<feature type="compositionally biased region" description="Polar residues" evidence="1">
    <location>
        <begin position="113"/>
        <end position="146"/>
    </location>
</feature>
<evidence type="ECO:0000256" key="1">
    <source>
        <dbReference type="SAM" id="MobiDB-lite"/>
    </source>
</evidence>
<proteinExistence type="predicted"/>
<dbReference type="AlphaFoldDB" id="A0A2V1E2H7"/>
<name>A0A2V1E2H7_9PLEO</name>
<feature type="compositionally biased region" description="Low complexity" evidence="1">
    <location>
        <begin position="189"/>
        <end position="208"/>
    </location>
</feature>
<sequence>MMEKGWRLRMMASPDDPSIDKQLPASRDDGEGSVANNDFAAGQPTGKEGLAEQESHKEPVVGQHKSVASAGILELGAVNKDTNPSSILPLDPSSNTLAGNTSHIATRDRVGNYASSPLGRSSHASSQGMPTEKSNILSLPHTSTNRRVPARFSRLATHRPVDLWSSDRSSKADYVDSAASYSDFKDAGVAESESESGNNNSVADSHEE</sequence>
<reference evidence="2 3" key="1">
    <citation type="journal article" date="2018" name="Sci. Rep.">
        <title>Comparative genomics provides insights into the lifestyle and reveals functional heterogeneity of dark septate endophytic fungi.</title>
        <authorList>
            <person name="Knapp D.G."/>
            <person name="Nemeth J.B."/>
            <person name="Barry K."/>
            <person name="Hainaut M."/>
            <person name="Henrissat B."/>
            <person name="Johnson J."/>
            <person name="Kuo A."/>
            <person name="Lim J.H.P."/>
            <person name="Lipzen A."/>
            <person name="Nolan M."/>
            <person name="Ohm R.A."/>
            <person name="Tamas L."/>
            <person name="Grigoriev I.V."/>
            <person name="Spatafora J.W."/>
            <person name="Nagy L.G."/>
            <person name="Kovacs G.M."/>
        </authorList>
    </citation>
    <scope>NUCLEOTIDE SEQUENCE [LARGE SCALE GENOMIC DNA]</scope>
    <source>
        <strain evidence="2 3">DSE2036</strain>
    </source>
</reference>
<organism evidence="2 3">
    <name type="scientific">Periconia macrospinosa</name>
    <dbReference type="NCBI Taxonomy" id="97972"/>
    <lineage>
        <taxon>Eukaryota</taxon>
        <taxon>Fungi</taxon>
        <taxon>Dikarya</taxon>
        <taxon>Ascomycota</taxon>
        <taxon>Pezizomycotina</taxon>
        <taxon>Dothideomycetes</taxon>
        <taxon>Pleosporomycetidae</taxon>
        <taxon>Pleosporales</taxon>
        <taxon>Massarineae</taxon>
        <taxon>Periconiaceae</taxon>
        <taxon>Periconia</taxon>
    </lineage>
</organism>
<feature type="region of interest" description="Disordered" evidence="1">
    <location>
        <begin position="79"/>
        <end position="148"/>
    </location>
</feature>
<gene>
    <name evidence="2" type="ORF">DM02DRAFT_692783</name>
</gene>
<keyword evidence="3" id="KW-1185">Reference proteome</keyword>
<accession>A0A2V1E2H7</accession>
<dbReference type="Proteomes" id="UP000244855">
    <property type="component" value="Unassembled WGS sequence"/>
</dbReference>
<protein>
    <submittedName>
        <fullName evidence="2">Uncharacterized protein</fullName>
    </submittedName>
</protein>
<feature type="compositionally biased region" description="Polar residues" evidence="1">
    <location>
        <begin position="80"/>
        <end position="104"/>
    </location>
</feature>
<feature type="region of interest" description="Disordered" evidence="1">
    <location>
        <begin position="185"/>
        <end position="208"/>
    </location>
</feature>
<feature type="compositionally biased region" description="Basic and acidic residues" evidence="1">
    <location>
        <begin position="49"/>
        <end position="59"/>
    </location>
</feature>
<dbReference type="EMBL" id="KZ805322">
    <property type="protein sequence ID" value="PVI04342.1"/>
    <property type="molecule type" value="Genomic_DNA"/>
</dbReference>
<evidence type="ECO:0000313" key="2">
    <source>
        <dbReference type="EMBL" id="PVI04342.1"/>
    </source>
</evidence>
<evidence type="ECO:0000313" key="3">
    <source>
        <dbReference type="Proteomes" id="UP000244855"/>
    </source>
</evidence>
<feature type="region of interest" description="Disordered" evidence="1">
    <location>
        <begin position="1"/>
        <end position="64"/>
    </location>
</feature>